<accession>A0A9D3AJW0</accession>
<protein>
    <recommendedName>
        <fullName evidence="5">Protein kinase domain-containing protein</fullName>
    </recommendedName>
</protein>
<comment type="caution">
    <text evidence="3">The sequence shown here is derived from an EMBL/GenBank/DDBJ whole genome shotgun (WGS) entry which is preliminary data.</text>
</comment>
<evidence type="ECO:0000313" key="4">
    <source>
        <dbReference type="Proteomes" id="UP000813420"/>
    </source>
</evidence>
<keyword evidence="1" id="KW-0175">Coiled coil</keyword>
<evidence type="ECO:0000313" key="3">
    <source>
        <dbReference type="EMBL" id="HJH50494.1"/>
    </source>
</evidence>
<feature type="coiled-coil region" evidence="1">
    <location>
        <begin position="370"/>
        <end position="397"/>
    </location>
</feature>
<feature type="compositionally biased region" description="Basic and acidic residues" evidence="2">
    <location>
        <begin position="227"/>
        <end position="246"/>
    </location>
</feature>
<dbReference type="AlphaFoldDB" id="A0A9D3AJW0"/>
<name>A0A9D3AJW0_9FIRM</name>
<feature type="region of interest" description="Disordered" evidence="2">
    <location>
        <begin position="223"/>
        <end position="246"/>
    </location>
</feature>
<dbReference type="Proteomes" id="UP000813420">
    <property type="component" value="Unassembled WGS sequence"/>
</dbReference>
<evidence type="ECO:0000256" key="1">
    <source>
        <dbReference type="SAM" id="Coils"/>
    </source>
</evidence>
<evidence type="ECO:0008006" key="5">
    <source>
        <dbReference type="Google" id="ProtNLM"/>
    </source>
</evidence>
<sequence length="503" mass="57710">MAVKEGYDVLRLIEHGQTCYISSEYVRGRPLAWYIKEHPRIPKKLLLEWILHLERQLEMLHKCRNHPCYQYVNPYSIIVSEEGGLYFSDMEAGSNEEMLRLMRKKNIREHFLPPGMPYYRKASVSLDAYGLGKTVQYLLAMTEADPKLNWKETGRLRKMTSHCLNQFSKKQIQNISEIRKYIPIYQEKQPNIAGKSRAILAVAALLCVLAAACRVGITASRTQDAAMKSEERGNGKISADNEKETDAEHLDERMELAFAYFLELEDYQKVLDTLKPIQDSSAEAEALAAVAAAFTDPEHFGEKETLQMQLEKLEREADRAEKDGKSKEALQFRRCTFQGYLLLDTRDGAKEAIRLGEKCLENEKLEEQEIKRIRAGMAASREKLEEYEAAADMYAQLLETAGEDEERLEYFGKAAALYEECGRGDMALEICIRAVEEFPQERILKLLHIRLLCQDTSIDRTVCAQTIREYLGQDPALKDSEEFQKLQKEYGIRVEGGEVWVGE</sequence>
<feature type="coiled-coil region" evidence="1">
    <location>
        <begin position="303"/>
        <end position="330"/>
    </location>
</feature>
<dbReference type="InterPro" id="IPR011009">
    <property type="entry name" value="Kinase-like_dom_sf"/>
</dbReference>
<gene>
    <name evidence="3" type="ORF">K8V39_09540</name>
</gene>
<dbReference type="Gene3D" id="1.10.510.10">
    <property type="entry name" value="Transferase(Phosphotransferase) domain 1"/>
    <property type="match status" value="1"/>
</dbReference>
<organism evidence="3 4">
    <name type="scientific">Merdimonas faecis</name>
    <dbReference type="NCBI Taxonomy" id="1653435"/>
    <lineage>
        <taxon>Bacteria</taxon>
        <taxon>Bacillati</taxon>
        <taxon>Bacillota</taxon>
        <taxon>Clostridia</taxon>
        <taxon>Lachnospirales</taxon>
        <taxon>Lachnospiraceae</taxon>
        <taxon>Merdimonas</taxon>
    </lineage>
</organism>
<reference evidence="3" key="2">
    <citation type="submission" date="2021-09" db="EMBL/GenBank/DDBJ databases">
        <authorList>
            <person name="Gilroy R."/>
        </authorList>
    </citation>
    <scope>NUCLEOTIDE SEQUENCE</scope>
    <source>
        <strain evidence="3">USAMLcec4-12693</strain>
    </source>
</reference>
<proteinExistence type="predicted"/>
<dbReference type="RefSeq" id="WP_277272361.1">
    <property type="nucleotide sequence ID" value="NZ_DYXE01000081.1"/>
</dbReference>
<dbReference type="Gene3D" id="1.25.40.10">
    <property type="entry name" value="Tetratricopeptide repeat domain"/>
    <property type="match status" value="1"/>
</dbReference>
<dbReference type="EMBL" id="DYXE01000081">
    <property type="protein sequence ID" value="HJH50494.1"/>
    <property type="molecule type" value="Genomic_DNA"/>
</dbReference>
<evidence type="ECO:0000256" key="2">
    <source>
        <dbReference type="SAM" id="MobiDB-lite"/>
    </source>
</evidence>
<dbReference type="SUPFAM" id="SSF56112">
    <property type="entry name" value="Protein kinase-like (PK-like)"/>
    <property type="match status" value="1"/>
</dbReference>
<reference evidence="3" key="1">
    <citation type="journal article" date="2021" name="PeerJ">
        <title>Extensive microbial diversity within the chicken gut microbiome revealed by metagenomics and culture.</title>
        <authorList>
            <person name="Gilroy R."/>
            <person name="Ravi A."/>
            <person name="Getino M."/>
            <person name="Pursley I."/>
            <person name="Horton D.L."/>
            <person name="Alikhan N.F."/>
            <person name="Baker D."/>
            <person name="Gharbi K."/>
            <person name="Hall N."/>
            <person name="Watson M."/>
            <person name="Adriaenssens E.M."/>
            <person name="Foster-Nyarko E."/>
            <person name="Jarju S."/>
            <person name="Secka A."/>
            <person name="Antonio M."/>
            <person name="Oren A."/>
            <person name="Chaudhuri R.R."/>
            <person name="La Ragione R."/>
            <person name="Hildebrand F."/>
            <person name="Pallen M.J."/>
        </authorList>
    </citation>
    <scope>NUCLEOTIDE SEQUENCE</scope>
    <source>
        <strain evidence="3">USAMLcec4-12693</strain>
    </source>
</reference>
<dbReference type="InterPro" id="IPR011990">
    <property type="entry name" value="TPR-like_helical_dom_sf"/>
</dbReference>